<dbReference type="RefSeq" id="WP_157308620.1">
    <property type="nucleotide sequence ID" value="NZ_WRXN01000012.1"/>
</dbReference>
<comment type="caution">
    <text evidence="1">The sequence shown here is derived from an EMBL/GenBank/DDBJ whole genome shotgun (WGS) entry which is preliminary data.</text>
</comment>
<protein>
    <submittedName>
        <fullName evidence="1">DUF488 family protein</fullName>
    </submittedName>
</protein>
<dbReference type="Pfam" id="PF22752">
    <property type="entry name" value="DUF488-N3i"/>
    <property type="match status" value="1"/>
</dbReference>
<evidence type="ECO:0000313" key="1">
    <source>
        <dbReference type="EMBL" id="MVT11191.1"/>
    </source>
</evidence>
<dbReference type="AlphaFoldDB" id="A0A7K1U9Z5"/>
<dbReference type="PANTHER" id="PTHR36849">
    <property type="entry name" value="CYTOPLASMIC PROTEIN-RELATED"/>
    <property type="match status" value="1"/>
</dbReference>
<dbReference type="InterPro" id="IPR052552">
    <property type="entry name" value="YeaO-like"/>
</dbReference>
<name>A0A7K1U9Z5_9BACT</name>
<keyword evidence="2" id="KW-1185">Reference proteome</keyword>
<dbReference type="EMBL" id="WRXN01000012">
    <property type="protein sequence ID" value="MVT11191.1"/>
    <property type="molecule type" value="Genomic_DNA"/>
</dbReference>
<dbReference type="Proteomes" id="UP000461730">
    <property type="component" value="Unassembled WGS sequence"/>
</dbReference>
<dbReference type="PANTHER" id="PTHR36849:SF1">
    <property type="entry name" value="CYTOPLASMIC PROTEIN"/>
    <property type="match status" value="1"/>
</dbReference>
<proteinExistence type="predicted"/>
<organism evidence="1 2">
    <name type="scientific">Chitinophaga tropicalis</name>
    <dbReference type="NCBI Taxonomy" id="2683588"/>
    <lineage>
        <taxon>Bacteria</taxon>
        <taxon>Pseudomonadati</taxon>
        <taxon>Bacteroidota</taxon>
        <taxon>Chitinophagia</taxon>
        <taxon>Chitinophagales</taxon>
        <taxon>Chitinophagaceae</taxon>
        <taxon>Chitinophaga</taxon>
    </lineage>
</organism>
<reference evidence="1 2" key="1">
    <citation type="submission" date="2019-12" db="EMBL/GenBank/DDBJ databases">
        <title>Chitinophaga sp. strain ysch24 (GDMCC 1.1355), whole genome shotgun sequence.</title>
        <authorList>
            <person name="Zhang X."/>
        </authorList>
    </citation>
    <scope>NUCLEOTIDE SEQUENCE [LARGE SCALE GENOMIC DNA]</scope>
    <source>
        <strain evidence="2">ysch24</strain>
    </source>
</reference>
<gene>
    <name evidence="1" type="ORF">GO493_23185</name>
</gene>
<evidence type="ECO:0000313" key="2">
    <source>
        <dbReference type="Proteomes" id="UP000461730"/>
    </source>
</evidence>
<accession>A0A7K1U9Z5</accession>
<sequence length="76" mass="9419">MKVVIKRIYDEYDPDDGLRILVDRLWPRGIKKSNAHVDRWEKEIAPSTELRKWFSHDPEKLPRMKPTHMHWFYRRC</sequence>